<dbReference type="Proteomes" id="UP000286931">
    <property type="component" value="Unassembled WGS sequence"/>
</dbReference>
<protein>
    <recommendedName>
        <fullName evidence="11">Hrp-dependent type III effector protein</fullName>
    </recommendedName>
</protein>
<gene>
    <name evidence="9" type="ORF">EHYA_07701</name>
</gene>
<evidence type="ECO:0008006" key="11">
    <source>
        <dbReference type="Google" id="ProtNLM"/>
    </source>
</evidence>
<keyword evidence="4" id="KW-0418">Kinase</keyword>
<evidence type="ECO:0000256" key="1">
    <source>
        <dbReference type="ARBA" id="ARBA00005715"/>
    </source>
</evidence>
<evidence type="ECO:0000256" key="3">
    <source>
        <dbReference type="ARBA" id="ARBA00022741"/>
    </source>
</evidence>
<keyword evidence="6" id="KW-0119">Carbohydrate metabolism</keyword>
<reference evidence="9 10" key="1">
    <citation type="submission" date="2018-12" db="EMBL/GenBank/DDBJ databases">
        <title>Draft genome sequence of Embleya hyalina NBRC 13850T.</title>
        <authorList>
            <person name="Komaki H."/>
            <person name="Hosoyama A."/>
            <person name="Kimura A."/>
            <person name="Ichikawa N."/>
            <person name="Tamura T."/>
        </authorList>
    </citation>
    <scope>NUCLEOTIDE SEQUENCE [LARGE SCALE GENOMIC DNA]</scope>
    <source>
        <strain evidence="9 10">NBRC 13850</strain>
    </source>
</reference>
<evidence type="ECO:0000313" key="10">
    <source>
        <dbReference type="Proteomes" id="UP000286931"/>
    </source>
</evidence>
<dbReference type="InterPro" id="IPR010737">
    <property type="entry name" value="4-carb_acid_sugar_kinase_N"/>
</dbReference>
<feature type="domain" description="Four-carbon acid sugar kinase N-terminal" evidence="7">
    <location>
        <begin position="1"/>
        <end position="227"/>
    </location>
</feature>
<evidence type="ECO:0000256" key="2">
    <source>
        <dbReference type="ARBA" id="ARBA00022679"/>
    </source>
</evidence>
<dbReference type="InterPro" id="IPR042213">
    <property type="entry name" value="NBD_C_sf"/>
</dbReference>
<dbReference type="SUPFAM" id="SSF142764">
    <property type="entry name" value="YgbK-like"/>
    <property type="match status" value="1"/>
</dbReference>
<dbReference type="InterPro" id="IPR037051">
    <property type="entry name" value="4-carb_acid_sugar_kinase_N_sf"/>
</dbReference>
<feature type="domain" description="Four-carbon acid sugar kinase nucleotide binding" evidence="8">
    <location>
        <begin position="241"/>
        <end position="386"/>
    </location>
</feature>
<dbReference type="InterPro" id="IPR031475">
    <property type="entry name" value="NBD_C"/>
</dbReference>
<evidence type="ECO:0000313" key="9">
    <source>
        <dbReference type="EMBL" id="GCD99977.1"/>
    </source>
</evidence>
<organism evidence="9 10">
    <name type="scientific">Embleya hyalina</name>
    <dbReference type="NCBI Taxonomy" id="516124"/>
    <lineage>
        <taxon>Bacteria</taxon>
        <taxon>Bacillati</taxon>
        <taxon>Actinomycetota</taxon>
        <taxon>Actinomycetes</taxon>
        <taxon>Kitasatosporales</taxon>
        <taxon>Streptomycetaceae</taxon>
        <taxon>Embleya</taxon>
    </lineage>
</organism>
<evidence type="ECO:0000259" key="8">
    <source>
        <dbReference type="Pfam" id="PF17042"/>
    </source>
</evidence>
<dbReference type="OrthoDB" id="191465at2"/>
<keyword evidence="10" id="KW-1185">Reference proteome</keyword>
<evidence type="ECO:0000256" key="5">
    <source>
        <dbReference type="ARBA" id="ARBA00022840"/>
    </source>
</evidence>
<proteinExistence type="inferred from homology"/>
<accession>A0A401YZH9</accession>
<evidence type="ECO:0000259" key="7">
    <source>
        <dbReference type="Pfam" id="PF07005"/>
    </source>
</evidence>
<comment type="similarity">
    <text evidence="1">Belongs to the four-carbon acid sugar kinase family.</text>
</comment>
<sequence>MLVLADDLTGANATAVRFARRGMRTLVTGGPPRTCISAPDVLVLDLATRHLPGVQAARRVVAGASVFPDAPLVAKRVDSTLRGNPGAETAALLHVLDARPGPPVRALVVAAHPEAGRTTEGGVHRVHGVPIADSEAARDPFHPVTSSCVLGTFATSEHTVAHVPLDVVRGDRSGLARALGDPGARMLVCDAITDADVETLALAAAARALEGDLRWLPVDPGPFGAALAGALGTVPTGRPVLGVAGSLSRLSLEQIAQTQRCLDARWLDVGDAPDPIRVAADLVALARTGVALAGIRTRVPDRVDPVIAARLPVLLGEAVKRALTVAPFAGVYATGGDVAGAVCTALDADGLAVETEVQPLVVAGRLVGGAHDGLPFAAKGGLVGDAYAAVACALHLRMSSTVTATTSPTPITTGESADGPRR</sequence>
<evidence type="ECO:0000256" key="4">
    <source>
        <dbReference type="ARBA" id="ARBA00022777"/>
    </source>
</evidence>
<dbReference type="GO" id="GO:0016301">
    <property type="term" value="F:kinase activity"/>
    <property type="evidence" value="ECO:0007669"/>
    <property type="project" value="UniProtKB-KW"/>
</dbReference>
<dbReference type="Pfam" id="PF17042">
    <property type="entry name" value="NBD_C"/>
    <property type="match status" value="1"/>
</dbReference>
<dbReference type="Gene3D" id="3.40.980.20">
    <property type="entry name" value="Four-carbon acid sugar kinase, nucleotide binding domain"/>
    <property type="match status" value="1"/>
</dbReference>
<keyword evidence="3" id="KW-0547">Nucleotide-binding</keyword>
<dbReference type="Gene3D" id="3.40.50.10840">
    <property type="entry name" value="Putative sugar-binding, N-terminal domain"/>
    <property type="match status" value="1"/>
</dbReference>
<evidence type="ECO:0000256" key="6">
    <source>
        <dbReference type="ARBA" id="ARBA00023277"/>
    </source>
</evidence>
<dbReference type="GO" id="GO:0005524">
    <property type="term" value="F:ATP binding"/>
    <property type="evidence" value="ECO:0007669"/>
    <property type="project" value="UniProtKB-KW"/>
</dbReference>
<comment type="caution">
    <text evidence="9">The sequence shown here is derived from an EMBL/GenBank/DDBJ whole genome shotgun (WGS) entry which is preliminary data.</text>
</comment>
<name>A0A401YZH9_9ACTN</name>
<dbReference type="AlphaFoldDB" id="A0A401YZH9"/>
<keyword evidence="5" id="KW-0067">ATP-binding</keyword>
<keyword evidence="2" id="KW-0808">Transferase</keyword>
<dbReference type="EMBL" id="BIFH01000036">
    <property type="protein sequence ID" value="GCD99977.1"/>
    <property type="molecule type" value="Genomic_DNA"/>
</dbReference>
<dbReference type="Pfam" id="PF07005">
    <property type="entry name" value="SBD_N"/>
    <property type="match status" value="1"/>
</dbReference>